<gene>
    <name evidence="1" type="ORF">KDY119_02643</name>
</gene>
<organism evidence="1 2">
    <name type="scientific">Luteimicrobium xylanilyticum</name>
    <dbReference type="NCBI Taxonomy" id="1133546"/>
    <lineage>
        <taxon>Bacteria</taxon>
        <taxon>Bacillati</taxon>
        <taxon>Actinomycetota</taxon>
        <taxon>Actinomycetes</taxon>
        <taxon>Micrococcales</taxon>
        <taxon>Luteimicrobium</taxon>
    </lineage>
</organism>
<name>A0A5P9QCK6_9MICO</name>
<dbReference type="InterPro" id="IPR006311">
    <property type="entry name" value="TAT_signal"/>
</dbReference>
<dbReference type="InterPro" id="IPR043777">
    <property type="entry name" value="DUF5719"/>
</dbReference>
<evidence type="ECO:0008006" key="3">
    <source>
        <dbReference type="Google" id="ProtNLM"/>
    </source>
</evidence>
<keyword evidence="2" id="KW-1185">Reference proteome</keyword>
<accession>A0A5P9QCK6</accession>
<dbReference type="PROSITE" id="PS51318">
    <property type="entry name" value="TAT"/>
    <property type="match status" value="1"/>
</dbReference>
<sequence length="550" mass="53453">MSRLWRRTVLGGTGVVAVALVAGGAALAPHVLPPAAAPGSDPLAHRTSTVDVAPGDRMLVCPAPARLTDPDSGGDTQFKASPVPTTTRLGALALASGAGTLQKLGGSKVGTLAAAPGGDAASVLRQGSVSGGLALRAPAPDDGADRVAASVASTTTSGDLRGLVAASCQTPGTVAWLAGGDTKVGSSTQLVLQNPGLTPATVSVRAWGPDGEISLASSASLVVPAGTEVVRLLEAAAPGVDRLVVQVRASGGLVSAYLQHSTLAGIVPQGVSDVVAGTAPAQHLALAGVVSRGESISDARAPVVRLLAPNHAAKATVSLWGPKGRVHLRGAEQVALDAGQVVDVPLGGLPAGTYTVTVDADQKVVAGAVEQRPGTTGAKGQPAPADARTPWDRAWVPAQAVPDTAAASSDAGEVALPGGTSDAVVLSALPADRSTDAKVSGQVKATVRLFDASGAQVLSRPTTVAAGASTTIDVGALAPGKDVAGVAVDAVTTSGGTTLTWGVVASVGAASSGVPTGGGSGQLVSVLAPVPSVSSGGKVTVQEDPTLGLP</sequence>
<dbReference type="Proteomes" id="UP000326702">
    <property type="component" value="Chromosome"/>
</dbReference>
<evidence type="ECO:0000313" key="2">
    <source>
        <dbReference type="Proteomes" id="UP000326702"/>
    </source>
</evidence>
<proteinExistence type="predicted"/>
<reference evidence="1 2" key="1">
    <citation type="submission" date="2019-10" db="EMBL/GenBank/DDBJ databases">
        <title>Genome sequence of Luteimicrobium xylanilyticum HY-24.</title>
        <authorList>
            <person name="Kim D.Y."/>
            <person name="Park H.-Y."/>
        </authorList>
    </citation>
    <scope>NUCLEOTIDE SEQUENCE [LARGE SCALE GENOMIC DNA]</scope>
    <source>
        <strain evidence="1 2">HY-24</strain>
    </source>
</reference>
<dbReference type="RefSeq" id="WP_153022414.1">
    <property type="nucleotide sequence ID" value="NZ_BAABIH010000008.1"/>
</dbReference>
<dbReference type="KEGG" id="lxl:KDY119_02643"/>
<evidence type="ECO:0000313" key="1">
    <source>
        <dbReference type="EMBL" id="QFU99117.1"/>
    </source>
</evidence>
<dbReference type="Pfam" id="PF18986">
    <property type="entry name" value="DUF5719"/>
    <property type="match status" value="1"/>
</dbReference>
<protein>
    <recommendedName>
        <fullName evidence="3">Secreted protein</fullName>
    </recommendedName>
</protein>
<dbReference type="AlphaFoldDB" id="A0A5P9QCK6"/>
<dbReference type="EMBL" id="CP045529">
    <property type="protein sequence ID" value="QFU99117.1"/>
    <property type="molecule type" value="Genomic_DNA"/>
</dbReference>
<dbReference type="OrthoDB" id="3264966at2"/>